<evidence type="ECO:0000256" key="3">
    <source>
        <dbReference type="ARBA" id="ARBA00023163"/>
    </source>
</evidence>
<keyword evidence="2" id="KW-0238">DNA-binding</keyword>
<dbReference type="SUPFAM" id="SSF47413">
    <property type="entry name" value="lambda repressor-like DNA-binding domains"/>
    <property type="match status" value="1"/>
</dbReference>
<name>A0AA95GLQ8_9GAMM</name>
<dbReference type="RefSeq" id="WP_280629997.1">
    <property type="nucleotide sequence ID" value="NZ_CP123498.1"/>
</dbReference>
<dbReference type="Pfam" id="PF00717">
    <property type="entry name" value="Peptidase_S24"/>
    <property type="match status" value="1"/>
</dbReference>
<evidence type="ECO:0000313" key="6">
    <source>
        <dbReference type="Proteomes" id="UP001177597"/>
    </source>
</evidence>
<dbReference type="CDD" id="cd06529">
    <property type="entry name" value="S24_LexA-like"/>
    <property type="match status" value="1"/>
</dbReference>
<reference evidence="5" key="1">
    <citation type="submission" date="2023-04" db="EMBL/GenBank/DDBJ databases">
        <title>Genome dynamics across the evolutionary transition to endosymbiosis.</title>
        <authorList>
            <person name="Siozios S."/>
            <person name="Nadal-Jimenez P."/>
            <person name="Azagi T."/>
            <person name="Sprong H."/>
            <person name="Frost C.L."/>
            <person name="Parratt S.R."/>
            <person name="Taylor G."/>
            <person name="Brettell L."/>
            <person name="Lew K.C."/>
            <person name="Croft L."/>
            <person name="King K.C."/>
            <person name="Brockhurst M.A."/>
            <person name="Hypsa V."/>
            <person name="Novakova E."/>
            <person name="Darby A.C."/>
            <person name="Hurst G.D.D."/>
        </authorList>
    </citation>
    <scope>NUCLEOTIDE SEQUENCE</scope>
    <source>
        <strain evidence="5">AIh</strain>
    </source>
</reference>
<organism evidence="5 6">
    <name type="scientific">Arsenophonus nasoniae</name>
    <name type="common">son-killer infecting Nasonia vitripennis</name>
    <dbReference type="NCBI Taxonomy" id="638"/>
    <lineage>
        <taxon>Bacteria</taxon>
        <taxon>Pseudomonadati</taxon>
        <taxon>Pseudomonadota</taxon>
        <taxon>Gammaproteobacteria</taxon>
        <taxon>Enterobacterales</taxon>
        <taxon>Morganellaceae</taxon>
        <taxon>Arsenophonus</taxon>
    </lineage>
</organism>
<dbReference type="InterPro" id="IPR039418">
    <property type="entry name" value="LexA-like"/>
</dbReference>
<dbReference type="PANTHER" id="PTHR40661">
    <property type="match status" value="1"/>
</dbReference>
<dbReference type="EMBL" id="CP123498">
    <property type="protein sequence ID" value="WGL96521.1"/>
    <property type="molecule type" value="Genomic_DNA"/>
</dbReference>
<evidence type="ECO:0000259" key="4">
    <source>
        <dbReference type="PROSITE" id="PS50943"/>
    </source>
</evidence>
<accession>A0AA95GLQ8</accession>
<feature type="domain" description="HTH cro/C1-type" evidence="4">
    <location>
        <begin position="12"/>
        <end position="66"/>
    </location>
</feature>
<dbReference type="InterPro" id="IPR015927">
    <property type="entry name" value="Peptidase_S24_S26A/B/C"/>
</dbReference>
<dbReference type="Proteomes" id="UP001177597">
    <property type="component" value="Chromosome"/>
</dbReference>
<dbReference type="PANTHER" id="PTHR40661:SF3">
    <property type="entry name" value="FELS-1 PROPHAGE TRANSCRIPTIONAL REGULATOR"/>
    <property type="match status" value="1"/>
</dbReference>
<dbReference type="GO" id="GO:0003677">
    <property type="term" value="F:DNA binding"/>
    <property type="evidence" value="ECO:0007669"/>
    <property type="project" value="UniProtKB-KW"/>
</dbReference>
<dbReference type="PROSITE" id="PS50943">
    <property type="entry name" value="HTH_CROC1"/>
    <property type="match status" value="1"/>
</dbReference>
<keyword evidence="1" id="KW-0805">Transcription regulation</keyword>
<evidence type="ECO:0000256" key="2">
    <source>
        <dbReference type="ARBA" id="ARBA00023125"/>
    </source>
</evidence>
<dbReference type="Pfam" id="PF01381">
    <property type="entry name" value="HTH_3"/>
    <property type="match status" value="1"/>
</dbReference>
<dbReference type="CDD" id="cd00093">
    <property type="entry name" value="HTH_XRE"/>
    <property type="match status" value="1"/>
</dbReference>
<evidence type="ECO:0000313" key="5">
    <source>
        <dbReference type="EMBL" id="WGL96521.1"/>
    </source>
</evidence>
<keyword evidence="3" id="KW-0804">Transcription</keyword>
<dbReference type="InterPro" id="IPR036286">
    <property type="entry name" value="LexA/Signal_pep-like_sf"/>
</dbReference>
<protein>
    <submittedName>
        <fullName evidence="5">S24 family peptidase</fullName>
    </submittedName>
</protein>
<dbReference type="AlphaFoldDB" id="A0AA95GLQ8"/>
<evidence type="ECO:0000256" key="1">
    <source>
        <dbReference type="ARBA" id="ARBA00023015"/>
    </source>
</evidence>
<proteinExistence type="predicted"/>
<sequence>MKNTNMTVNERIRTRMRELGLKNKDLSNATKASKGTVSQWVNGGNGPSSQYITPLAKILQVTEQWLLQGGTRQTPLNNETHIRRVSKIPLLTFDQAGEWSDIMNQNPELVKSWITVSEELSPFAFAVIMDNDSMVSQSGSITIPEGATIIVDPEEKPITGKIVLSYLDDKITPTIKKLSIDGNSIYLIPLNSNYKSTQISKLNQIIGVCQQILFKLP</sequence>
<dbReference type="Gene3D" id="1.10.260.40">
    <property type="entry name" value="lambda repressor-like DNA-binding domains"/>
    <property type="match status" value="1"/>
</dbReference>
<dbReference type="InterPro" id="IPR010982">
    <property type="entry name" value="Lambda_DNA-bd_dom_sf"/>
</dbReference>
<dbReference type="SUPFAM" id="SSF51306">
    <property type="entry name" value="LexA/Signal peptidase"/>
    <property type="match status" value="1"/>
</dbReference>
<dbReference type="Gene3D" id="2.10.109.10">
    <property type="entry name" value="Umud Fragment, subunit A"/>
    <property type="match status" value="1"/>
</dbReference>
<dbReference type="InterPro" id="IPR001387">
    <property type="entry name" value="Cro/C1-type_HTH"/>
</dbReference>
<gene>
    <name evidence="5" type="ORF">QE207_08270</name>
</gene>
<dbReference type="SMART" id="SM00530">
    <property type="entry name" value="HTH_XRE"/>
    <property type="match status" value="1"/>
</dbReference>